<feature type="non-terminal residue" evidence="1">
    <location>
        <position position="1"/>
    </location>
</feature>
<sequence>WEELWQLRDARNETFHLLLPGSSGYSAVQVRLKPPICATLCI</sequence>
<dbReference type="AlphaFoldDB" id="A0A1A7X4H3"/>
<proteinExistence type="predicted"/>
<name>A0A1A7X4H3_9TELE</name>
<reference evidence="1" key="2">
    <citation type="submission" date="2016-06" db="EMBL/GenBank/DDBJ databases">
        <title>The genome of a short-lived fish provides insights into sex chromosome evolution and the genetic control of aging.</title>
        <authorList>
            <person name="Reichwald K."/>
            <person name="Felder M."/>
            <person name="Petzold A."/>
            <person name="Koch P."/>
            <person name="Groth M."/>
            <person name="Platzer M."/>
        </authorList>
    </citation>
    <scope>NUCLEOTIDE SEQUENCE</scope>
    <source>
        <tissue evidence="1">Brain</tissue>
    </source>
</reference>
<gene>
    <name evidence="1" type="primary">DYNLL1</name>
</gene>
<accession>A0A1A7X4H3</accession>
<organism evidence="1">
    <name type="scientific">Iconisemion striatum</name>
    <dbReference type="NCBI Taxonomy" id="60296"/>
    <lineage>
        <taxon>Eukaryota</taxon>
        <taxon>Metazoa</taxon>
        <taxon>Chordata</taxon>
        <taxon>Craniata</taxon>
        <taxon>Vertebrata</taxon>
        <taxon>Euteleostomi</taxon>
        <taxon>Actinopterygii</taxon>
        <taxon>Neopterygii</taxon>
        <taxon>Teleostei</taxon>
        <taxon>Neoteleostei</taxon>
        <taxon>Acanthomorphata</taxon>
        <taxon>Ovalentaria</taxon>
        <taxon>Atherinomorphae</taxon>
        <taxon>Cyprinodontiformes</taxon>
        <taxon>Nothobranchiidae</taxon>
        <taxon>Iconisemion</taxon>
    </lineage>
</organism>
<dbReference type="EMBL" id="HADW01011546">
    <property type="protein sequence ID" value="SBP12946.1"/>
    <property type="molecule type" value="Transcribed_RNA"/>
</dbReference>
<evidence type="ECO:0000313" key="1">
    <source>
        <dbReference type="EMBL" id="SBP12946.1"/>
    </source>
</evidence>
<reference evidence="1" key="1">
    <citation type="submission" date="2016-05" db="EMBL/GenBank/DDBJ databases">
        <authorList>
            <person name="Lavstsen T."/>
            <person name="Jespersen J.S."/>
        </authorList>
    </citation>
    <scope>NUCLEOTIDE SEQUENCE</scope>
    <source>
        <tissue evidence="1">Brain</tissue>
    </source>
</reference>
<protein>
    <submittedName>
        <fullName evidence="1">Dynein, light chain, LC8-type 1</fullName>
    </submittedName>
</protein>